<dbReference type="STRING" id="331657.A0A4U0X9L6"/>
<dbReference type="InterPro" id="IPR031358">
    <property type="entry name" value="Stealth_CR1"/>
</dbReference>
<feature type="domain" description="Stealth protein CR2 conserved region 2" evidence="4">
    <location>
        <begin position="334"/>
        <end position="449"/>
    </location>
</feature>
<dbReference type="PANTHER" id="PTHR24045:SF0">
    <property type="entry name" value="N-ACETYLGLUCOSAMINE-1-PHOSPHOTRANSFERASE SUBUNITS ALPHA_BETA"/>
    <property type="match status" value="1"/>
</dbReference>
<feature type="compositionally biased region" description="Basic and acidic residues" evidence="3">
    <location>
        <begin position="94"/>
        <end position="108"/>
    </location>
</feature>
<reference evidence="6 7" key="1">
    <citation type="submission" date="2017-03" db="EMBL/GenBank/DDBJ databases">
        <title>Genomes of endolithic fungi from Antarctica.</title>
        <authorList>
            <person name="Coleine C."/>
            <person name="Masonjones S."/>
            <person name="Stajich J.E."/>
        </authorList>
    </citation>
    <scope>NUCLEOTIDE SEQUENCE [LARGE SCALE GENOMIC DNA]</scope>
    <source>
        <strain evidence="6 7">CCFEE 5187</strain>
    </source>
</reference>
<dbReference type="Proteomes" id="UP000308768">
    <property type="component" value="Unassembled WGS sequence"/>
</dbReference>
<feature type="region of interest" description="Disordered" evidence="3">
    <location>
        <begin position="868"/>
        <end position="887"/>
    </location>
</feature>
<dbReference type="GO" id="GO:0005794">
    <property type="term" value="C:Golgi apparatus"/>
    <property type="evidence" value="ECO:0007669"/>
    <property type="project" value="TreeGrafter"/>
</dbReference>
<evidence type="ECO:0000256" key="2">
    <source>
        <dbReference type="ARBA" id="ARBA00022679"/>
    </source>
</evidence>
<comment type="similarity">
    <text evidence="1">Belongs to the stealth family.</text>
</comment>
<gene>
    <name evidence="6" type="ORF">B0A49_07619</name>
</gene>
<feature type="domain" description="Stealth protein CR1 conserved region 1" evidence="5">
    <location>
        <begin position="290"/>
        <end position="317"/>
    </location>
</feature>
<evidence type="ECO:0000313" key="7">
    <source>
        <dbReference type="Proteomes" id="UP000308768"/>
    </source>
</evidence>
<name>A0A4U0X9L6_9PEZI</name>
<sequence>MLIQQGRLKRHILCFICTVAFIIYWRLPESNTFQYPEESSVRVKELLASRFNEQHLHWSRAQPRKGLVSADQLLHEIHKTDGGAVLADVDRSLPESHQYPHEPPEEPYRQAATSHSEAKEPKDIDLDRSPVSETQQQQLLSPVDSVLEREQEQNVGHSSDPAFSKLEQEQRASSGQPRITELRKQSVAHLDDPSLSKTEQDVNIPTRKDYRSNGEMHSKVPHKVALPGDSTTFHNYEECAALDEKAEYLPDIVHIPFEDAVAEDVLQGWEDEWIASSEFDVKRWGKLEEPKIDFVYTWVNGSDEAFRETMYPYELNSTLNDAEGRWLKTHRTNRYRDWDELRYSIRSIEKHAGPFMNKVQILVNSVRDERTVWKQTPTWLDRERMDGNTFQVLSQEDFFQADKQSCLPTFNSLTIENQIFNTKSDIDRIFALSDDMVLGRPHAASDIYSPLFGPAMGFKSNSYSTITPPTDVDAKRFGEKPYLIYTSWLLNRRFGERKRKGQAHFGHSISRRVTREAMASFPRPELRSACQRFRGESGFQLYSWYVAFQYTIERHREAMLWSYVMLRSDTNNDENLSWQERQIVMAELEEGMMREGKDSFRARNYYHVAQELGKAGLEPPKVNTDILWTSLDGPAAIRDIECLEFNVDECLAPGFSVSSSDGQHKNPVFSTATVFDRVSRQEPKCGDCLIKLLLNRVRKGLSPVLPHKDTQVAKRHTVTKALMRYQYTITNPDALFVMVTDAEQVENVLLNDYVRGSRQVPAGKSASPVLTMSVTHEAQDRWFKASTMHVPQRWFNAYRDPRGDDGVPSPDRNPSPNYVKEGDLLIHFAGGKVPENKMKRMTEWMDLADQHLPQWETELNQTSYVNEVRDSRSRQAGKKKGYPWTVN</sequence>
<evidence type="ECO:0008006" key="8">
    <source>
        <dbReference type="Google" id="ProtNLM"/>
    </source>
</evidence>
<proteinExistence type="inferred from homology"/>
<feature type="region of interest" description="Disordered" evidence="3">
    <location>
        <begin position="94"/>
        <end position="180"/>
    </location>
</feature>
<keyword evidence="2" id="KW-0808">Transferase</keyword>
<dbReference type="AlphaFoldDB" id="A0A4U0X9L6"/>
<dbReference type="InterPro" id="IPR047141">
    <property type="entry name" value="Stealth"/>
</dbReference>
<evidence type="ECO:0000256" key="1">
    <source>
        <dbReference type="ARBA" id="ARBA00007583"/>
    </source>
</evidence>
<evidence type="ECO:0000313" key="6">
    <source>
        <dbReference type="EMBL" id="TKA72741.1"/>
    </source>
</evidence>
<dbReference type="InterPro" id="IPR021520">
    <property type="entry name" value="Stealth_CR2"/>
</dbReference>
<dbReference type="GO" id="GO:0046835">
    <property type="term" value="P:carbohydrate phosphorylation"/>
    <property type="evidence" value="ECO:0007669"/>
    <property type="project" value="TreeGrafter"/>
</dbReference>
<dbReference type="EMBL" id="NAJN01000479">
    <property type="protein sequence ID" value="TKA72741.1"/>
    <property type="molecule type" value="Genomic_DNA"/>
</dbReference>
<keyword evidence="7" id="KW-1185">Reference proteome</keyword>
<accession>A0A4U0X9L6</accession>
<organism evidence="6 7">
    <name type="scientific">Cryomyces minteri</name>
    <dbReference type="NCBI Taxonomy" id="331657"/>
    <lineage>
        <taxon>Eukaryota</taxon>
        <taxon>Fungi</taxon>
        <taxon>Dikarya</taxon>
        <taxon>Ascomycota</taxon>
        <taxon>Pezizomycotina</taxon>
        <taxon>Dothideomycetes</taxon>
        <taxon>Dothideomycetes incertae sedis</taxon>
        <taxon>Cryomyces</taxon>
    </lineage>
</organism>
<dbReference type="Pfam" id="PF11380">
    <property type="entry name" value="Stealth_CR2"/>
    <property type="match status" value="1"/>
</dbReference>
<dbReference type="Pfam" id="PF17101">
    <property type="entry name" value="Stealth_CR1"/>
    <property type="match status" value="1"/>
</dbReference>
<evidence type="ECO:0000259" key="5">
    <source>
        <dbReference type="Pfam" id="PF17101"/>
    </source>
</evidence>
<dbReference type="PANTHER" id="PTHR24045">
    <property type="match status" value="1"/>
</dbReference>
<protein>
    <recommendedName>
        <fullName evidence="8">Stealth protein CR1 conserved region 1 domain-containing protein</fullName>
    </recommendedName>
</protein>
<feature type="compositionally biased region" description="Basic and acidic residues" evidence="3">
    <location>
        <begin position="116"/>
        <end position="130"/>
    </location>
</feature>
<dbReference type="OrthoDB" id="263283at2759"/>
<feature type="compositionally biased region" description="Polar residues" evidence="3">
    <location>
        <begin position="131"/>
        <end position="140"/>
    </location>
</feature>
<evidence type="ECO:0000259" key="4">
    <source>
        <dbReference type="Pfam" id="PF11380"/>
    </source>
</evidence>
<dbReference type="GO" id="GO:0003976">
    <property type="term" value="F:UDP-N-acetylglucosamine-lysosomal-enzyme N-acetylglucosaminephosphotransferase activity"/>
    <property type="evidence" value="ECO:0007669"/>
    <property type="project" value="TreeGrafter"/>
</dbReference>
<evidence type="ECO:0000256" key="3">
    <source>
        <dbReference type="SAM" id="MobiDB-lite"/>
    </source>
</evidence>
<comment type="caution">
    <text evidence="6">The sequence shown here is derived from an EMBL/GenBank/DDBJ whole genome shotgun (WGS) entry which is preliminary data.</text>
</comment>